<dbReference type="EMBL" id="VIIS01000257">
    <property type="protein sequence ID" value="KAF0311182.1"/>
    <property type="molecule type" value="Genomic_DNA"/>
</dbReference>
<dbReference type="InterPro" id="IPR027417">
    <property type="entry name" value="P-loop_NTPase"/>
</dbReference>
<dbReference type="InterPro" id="IPR000863">
    <property type="entry name" value="Sulfotransferase_dom"/>
</dbReference>
<protein>
    <submittedName>
        <fullName evidence="4">Sulfotransferase family cytosolic 1B member 1</fullName>
    </submittedName>
</protein>
<dbReference type="AlphaFoldDB" id="A0A6A4X9Y1"/>
<evidence type="ECO:0000313" key="4">
    <source>
        <dbReference type="EMBL" id="KAF0311182.1"/>
    </source>
</evidence>
<accession>A0A6A4X9Y1</accession>
<gene>
    <name evidence="4" type="primary">SULT1B1_9</name>
    <name evidence="4" type="ORF">FJT64_018002</name>
</gene>
<keyword evidence="5" id="KW-1185">Reference proteome</keyword>
<organism evidence="4 5">
    <name type="scientific">Amphibalanus amphitrite</name>
    <name type="common">Striped barnacle</name>
    <name type="synonym">Balanus amphitrite</name>
    <dbReference type="NCBI Taxonomy" id="1232801"/>
    <lineage>
        <taxon>Eukaryota</taxon>
        <taxon>Metazoa</taxon>
        <taxon>Ecdysozoa</taxon>
        <taxon>Arthropoda</taxon>
        <taxon>Crustacea</taxon>
        <taxon>Multicrustacea</taxon>
        <taxon>Cirripedia</taxon>
        <taxon>Thoracica</taxon>
        <taxon>Thoracicalcarea</taxon>
        <taxon>Balanomorpha</taxon>
        <taxon>Balanoidea</taxon>
        <taxon>Balanidae</taxon>
        <taxon>Amphibalaninae</taxon>
        <taxon>Amphibalanus</taxon>
    </lineage>
</organism>
<reference evidence="4 5" key="1">
    <citation type="submission" date="2019-07" db="EMBL/GenBank/DDBJ databases">
        <title>Draft genome assembly of a fouling barnacle, Amphibalanus amphitrite (Darwin, 1854): The first reference genome for Thecostraca.</title>
        <authorList>
            <person name="Kim W."/>
        </authorList>
    </citation>
    <scope>NUCLEOTIDE SEQUENCE [LARGE SCALE GENOMIC DNA]</scope>
    <source>
        <strain evidence="4">SNU_AA5</strain>
        <tissue evidence="4">Soma without cirri and trophi</tissue>
    </source>
</reference>
<proteinExistence type="inferred from homology"/>
<comment type="caution">
    <text evidence="4">The sequence shown here is derived from an EMBL/GenBank/DDBJ whole genome shotgun (WGS) entry which is preliminary data.</text>
</comment>
<dbReference type="GO" id="GO:0008146">
    <property type="term" value="F:sulfotransferase activity"/>
    <property type="evidence" value="ECO:0007669"/>
    <property type="project" value="InterPro"/>
</dbReference>
<feature type="domain" description="Sulfotransferase" evidence="3">
    <location>
        <begin position="4"/>
        <end position="193"/>
    </location>
</feature>
<name>A0A6A4X9Y1_AMPAM</name>
<evidence type="ECO:0000313" key="5">
    <source>
        <dbReference type="Proteomes" id="UP000440578"/>
    </source>
</evidence>
<evidence type="ECO:0000259" key="3">
    <source>
        <dbReference type="Pfam" id="PF00685"/>
    </source>
</evidence>
<dbReference type="Pfam" id="PF00685">
    <property type="entry name" value="Sulfotransfer_1"/>
    <property type="match status" value="1"/>
</dbReference>
<evidence type="ECO:0000256" key="1">
    <source>
        <dbReference type="ARBA" id="ARBA00005771"/>
    </source>
</evidence>
<dbReference type="Proteomes" id="UP000440578">
    <property type="component" value="Unassembled WGS sequence"/>
</dbReference>
<sequence length="198" mass="23071">MDMVSLSDMTDQRFIKTHLHYHILPESVKTSGAKVLYVHRDGRDVCVSFYHFSRMLNIYKYRGSFADFRDNFMRGEIVHGPYREHVQGYLEHSDTVLCLTYEQMHQDRGSVVRKVADFLGVCLSDADVDDIAKNTSFEVMKANPDTNFRQWEDSGLVSGTEEGTFMRKGVVGDWRNYFTEEESETFLKWRNEEVAPLN</sequence>
<dbReference type="Gene3D" id="3.40.50.300">
    <property type="entry name" value="P-loop containing nucleotide triphosphate hydrolases"/>
    <property type="match status" value="1"/>
</dbReference>
<evidence type="ECO:0000256" key="2">
    <source>
        <dbReference type="ARBA" id="ARBA00022679"/>
    </source>
</evidence>
<dbReference type="PANTHER" id="PTHR11783">
    <property type="entry name" value="SULFOTRANSFERASE SULT"/>
    <property type="match status" value="1"/>
</dbReference>
<comment type="similarity">
    <text evidence="1">Belongs to the sulfotransferase 1 family.</text>
</comment>
<dbReference type="OrthoDB" id="205623at2759"/>
<dbReference type="SUPFAM" id="SSF52540">
    <property type="entry name" value="P-loop containing nucleoside triphosphate hydrolases"/>
    <property type="match status" value="1"/>
</dbReference>
<keyword evidence="2 4" id="KW-0808">Transferase</keyword>